<dbReference type="RefSeq" id="WP_271433987.1">
    <property type="nucleotide sequence ID" value="NZ_JAQIOY010000010.1"/>
</dbReference>
<keyword evidence="1" id="KW-0812">Transmembrane</keyword>
<dbReference type="EMBL" id="JAQIOY010000010">
    <property type="protein sequence ID" value="MDA7426632.1"/>
    <property type="molecule type" value="Genomic_DNA"/>
</dbReference>
<evidence type="ECO:0008006" key="5">
    <source>
        <dbReference type="Google" id="ProtNLM"/>
    </source>
</evidence>
<keyword evidence="4" id="KW-1185">Reference proteome</keyword>
<evidence type="ECO:0000256" key="1">
    <source>
        <dbReference type="SAM" id="Phobius"/>
    </source>
</evidence>
<evidence type="ECO:0000313" key="4">
    <source>
        <dbReference type="Proteomes" id="UP001210720"/>
    </source>
</evidence>
<organism evidence="3 4">
    <name type="scientific">Thalassococcus lentus</name>
    <dbReference type="NCBI Taxonomy" id="1210524"/>
    <lineage>
        <taxon>Bacteria</taxon>
        <taxon>Pseudomonadati</taxon>
        <taxon>Pseudomonadota</taxon>
        <taxon>Alphaproteobacteria</taxon>
        <taxon>Rhodobacterales</taxon>
        <taxon>Roseobacteraceae</taxon>
        <taxon>Thalassococcus</taxon>
    </lineage>
</organism>
<accession>A0ABT4XXD5</accession>
<protein>
    <recommendedName>
        <fullName evidence="5">Ferrochelatase</fullName>
    </recommendedName>
</protein>
<reference evidence="3 4" key="1">
    <citation type="submission" date="2023-01" db="EMBL/GenBank/DDBJ databases">
        <title>Thalassococcus onchidii sp. nov., isolated from a marine invertebrate from the South China Sea.</title>
        <authorList>
            <person name="Xu S."/>
            <person name="Liu Z."/>
            <person name="Xu Y."/>
        </authorList>
    </citation>
    <scope>NUCLEOTIDE SEQUENCE [LARGE SCALE GENOMIC DNA]</scope>
    <source>
        <strain evidence="3 4">KCTC 32084</strain>
    </source>
</reference>
<name>A0ABT4XXD5_9RHOB</name>
<sequence>MKKLVIIASLSFAAVSAQADGPSDPVVEPIVIQQDAADSSANAGGLVLGLITLIVFGAAAGN</sequence>
<keyword evidence="1" id="KW-1133">Transmembrane helix</keyword>
<gene>
    <name evidence="3" type="ORF">PFY00_17995</name>
</gene>
<feature type="chain" id="PRO_5046389780" description="Ferrochelatase" evidence="2">
    <location>
        <begin position="20"/>
        <end position="62"/>
    </location>
</feature>
<keyword evidence="2" id="KW-0732">Signal</keyword>
<feature type="transmembrane region" description="Helical" evidence="1">
    <location>
        <begin position="43"/>
        <end position="61"/>
    </location>
</feature>
<keyword evidence="1" id="KW-0472">Membrane</keyword>
<comment type="caution">
    <text evidence="3">The sequence shown here is derived from an EMBL/GenBank/DDBJ whole genome shotgun (WGS) entry which is preliminary data.</text>
</comment>
<dbReference type="Proteomes" id="UP001210720">
    <property type="component" value="Unassembled WGS sequence"/>
</dbReference>
<feature type="signal peptide" evidence="2">
    <location>
        <begin position="1"/>
        <end position="19"/>
    </location>
</feature>
<proteinExistence type="predicted"/>
<evidence type="ECO:0000256" key="2">
    <source>
        <dbReference type="SAM" id="SignalP"/>
    </source>
</evidence>
<evidence type="ECO:0000313" key="3">
    <source>
        <dbReference type="EMBL" id="MDA7426632.1"/>
    </source>
</evidence>